<evidence type="ECO:0000313" key="3">
    <source>
        <dbReference type="EMBL" id="KAF4734701.1"/>
    </source>
</evidence>
<protein>
    <recommendedName>
        <fullName evidence="2">JmjC domain-containing protein</fullName>
    </recommendedName>
</protein>
<feature type="non-terminal residue" evidence="3">
    <location>
        <position position="1"/>
    </location>
</feature>
<dbReference type="PROSITE" id="PS51184">
    <property type="entry name" value="JMJC"/>
    <property type="match status" value="1"/>
</dbReference>
<evidence type="ECO:0000259" key="2">
    <source>
        <dbReference type="PROSITE" id="PS51184"/>
    </source>
</evidence>
<dbReference type="Proteomes" id="UP000553632">
    <property type="component" value="Unassembled WGS sequence"/>
</dbReference>
<dbReference type="EMBL" id="JABANO010016713">
    <property type="protein sequence ID" value="KAF4734701.1"/>
    <property type="molecule type" value="Genomic_DNA"/>
</dbReference>
<evidence type="ECO:0000256" key="1">
    <source>
        <dbReference type="SAM" id="MobiDB-lite"/>
    </source>
</evidence>
<dbReference type="GO" id="GO:0000987">
    <property type="term" value="F:cis-regulatory region sequence-specific DNA binding"/>
    <property type="evidence" value="ECO:0007669"/>
    <property type="project" value="TreeGrafter"/>
</dbReference>
<dbReference type="PANTHER" id="PTHR12480:SF21">
    <property type="entry name" value="JMJC DOMAIN-CONTAINING PROTEIN 8"/>
    <property type="match status" value="1"/>
</dbReference>
<gene>
    <name evidence="3" type="ORF">FOZ63_027919</name>
</gene>
<sequence length="352" mass="40340">IMVFDRLEEMVDTPTLLLDLVPGPRKSVLVRVGLCVIVEFMLPPSCVPVGVYPSADGSNMTQPVSLLHEWWPRFFEDTEALYGDKLLQGTCKAGECMFVPRGWWHCVINNDKDDDITIAITQNYCAESSVHKARRFFRETPHCISGLHTHDCHEYEKLQDEMADEFDKRLREKRPDLLARDEFTMKEVMQLFISKHMPGEATWVTLETLTEFGTGHKQQKGILNRNYLGPHAARIAQYNTLVDAIHLSTNANDFFLPTHRYTAQGEGQRDLLSRELARCLRGSAGNRLSYEKIQRRKQLRSPGELLGQARRGPLRYRPESLPSSFKREPRFVRTTWSPGPGLGSQSVARVRR</sequence>
<name>A0A7J6SPC7_PEROL</name>
<keyword evidence="4" id="KW-1185">Reference proteome</keyword>
<comment type="caution">
    <text evidence="3">The sequence shown here is derived from an EMBL/GenBank/DDBJ whole genome shotgun (WGS) entry which is preliminary data.</text>
</comment>
<dbReference type="InterPro" id="IPR003347">
    <property type="entry name" value="JmjC_dom"/>
</dbReference>
<dbReference type="GO" id="GO:0005634">
    <property type="term" value="C:nucleus"/>
    <property type="evidence" value="ECO:0007669"/>
    <property type="project" value="TreeGrafter"/>
</dbReference>
<feature type="domain" description="JmjC" evidence="2">
    <location>
        <begin position="1"/>
        <end position="141"/>
    </location>
</feature>
<organism evidence="3 4">
    <name type="scientific">Perkinsus olseni</name>
    <name type="common">Perkinsus atlanticus</name>
    <dbReference type="NCBI Taxonomy" id="32597"/>
    <lineage>
        <taxon>Eukaryota</taxon>
        <taxon>Sar</taxon>
        <taxon>Alveolata</taxon>
        <taxon>Perkinsozoa</taxon>
        <taxon>Perkinsea</taxon>
        <taxon>Perkinsida</taxon>
        <taxon>Perkinsidae</taxon>
        <taxon>Perkinsus</taxon>
    </lineage>
</organism>
<proteinExistence type="predicted"/>
<reference evidence="3 4" key="1">
    <citation type="submission" date="2020-04" db="EMBL/GenBank/DDBJ databases">
        <title>Perkinsus olseni comparative genomics.</title>
        <authorList>
            <person name="Bogema D.R."/>
        </authorList>
    </citation>
    <scope>NUCLEOTIDE SEQUENCE [LARGE SCALE GENOMIC DNA]</scope>
    <source>
        <strain evidence="3 4">ATCC PRA-207</strain>
    </source>
</reference>
<feature type="compositionally biased region" description="Polar residues" evidence="1">
    <location>
        <begin position="343"/>
        <end position="352"/>
    </location>
</feature>
<dbReference type="SUPFAM" id="SSF51197">
    <property type="entry name" value="Clavaminate synthase-like"/>
    <property type="match status" value="1"/>
</dbReference>
<dbReference type="Gene3D" id="2.60.120.650">
    <property type="entry name" value="Cupin"/>
    <property type="match status" value="1"/>
</dbReference>
<feature type="region of interest" description="Disordered" evidence="1">
    <location>
        <begin position="299"/>
        <end position="352"/>
    </location>
</feature>
<dbReference type="PANTHER" id="PTHR12480">
    <property type="entry name" value="ARGININE DEMETHYLASE AND LYSYL-HYDROXYLASE JMJD"/>
    <property type="match status" value="1"/>
</dbReference>
<dbReference type="InterPro" id="IPR050910">
    <property type="entry name" value="JMJD6_ArgDemeth/LysHydrox"/>
</dbReference>
<accession>A0A7J6SPC7</accession>
<dbReference type="AlphaFoldDB" id="A0A7J6SPC7"/>
<evidence type="ECO:0000313" key="4">
    <source>
        <dbReference type="Proteomes" id="UP000553632"/>
    </source>
</evidence>